<sequence>VTNLTDILTPPANWDPEKWGRWEMGFPLLFSMQSTFPDEGTPPGKRPEPPEVEDEKLVEFPEVRDKADRLETVWPFCSVYFIPGESLEHAARAVSRVAERRLFRRWSPEPANRGRLSKGDWFEAQAWSAMVSLRDRYRFVMYRRPRIGMGDIDILAPRLRTAIMCSYHT</sequence>
<evidence type="ECO:0000313" key="1">
    <source>
        <dbReference type="EMBL" id="GAI78580.1"/>
    </source>
</evidence>
<organism evidence="1">
    <name type="scientific">marine sediment metagenome</name>
    <dbReference type="NCBI Taxonomy" id="412755"/>
    <lineage>
        <taxon>unclassified sequences</taxon>
        <taxon>metagenomes</taxon>
        <taxon>ecological metagenomes</taxon>
    </lineage>
</organism>
<feature type="non-terminal residue" evidence="1">
    <location>
        <position position="1"/>
    </location>
</feature>
<dbReference type="EMBL" id="BARW01005373">
    <property type="protein sequence ID" value="GAI78580.1"/>
    <property type="molecule type" value="Genomic_DNA"/>
</dbReference>
<protein>
    <submittedName>
        <fullName evidence="1">Uncharacterized protein</fullName>
    </submittedName>
</protein>
<name>X1STA7_9ZZZZ</name>
<reference evidence="1" key="1">
    <citation type="journal article" date="2014" name="Front. Microbiol.">
        <title>High frequency of phylogenetically diverse reductive dehalogenase-homologous genes in deep subseafloor sedimentary metagenomes.</title>
        <authorList>
            <person name="Kawai M."/>
            <person name="Futagami T."/>
            <person name="Toyoda A."/>
            <person name="Takaki Y."/>
            <person name="Nishi S."/>
            <person name="Hori S."/>
            <person name="Arai W."/>
            <person name="Tsubouchi T."/>
            <person name="Morono Y."/>
            <person name="Uchiyama I."/>
            <person name="Ito T."/>
            <person name="Fujiyama A."/>
            <person name="Inagaki F."/>
            <person name="Takami H."/>
        </authorList>
    </citation>
    <scope>NUCLEOTIDE SEQUENCE</scope>
    <source>
        <strain evidence="1">Expedition CK06-06</strain>
    </source>
</reference>
<proteinExistence type="predicted"/>
<gene>
    <name evidence="1" type="ORF">S12H4_11762</name>
</gene>
<comment type="caution">
    <text evidence="1">The sequence shown here is derived from an EMBL/GenBank/DDBJ whole genome shotgun (WGS) entry which is preliminary data.</text>
</comment>
<dbReference type="AlphaFoldDB" id="X1STA7"/>
<accession>X1STA7</accession>